<dbReference type="AlphaFoldDB" id="A0A834XHM6"/>
<comment type="caution">
    <text evidence="1">The sequence shown here is derived from an EMBL/GenBank/DDBJ whole genome shotgun (WGS) entry which is preliminary data.</text>
</comment>
<reference evidence="1" key="1">
    <citation type="submission" date="2020-09" db="EMBL/GenBank/DDBJ databases">
        <title>Genome-Enabled Discovery of Anthraquinone Biosynthesis in Senna tora.</title>
        <authorList>
            <person name="Kang S.-H."/>
            <person name="Pandey R.P."/>
            <person name="Lee C.-M."/>
            <person name="Sim J.-S."/>
            <person name="Jeong J.-T."/>
            <person name="Choi B.-S."/>
            <person name="Jung M."/>
            <person name="Ginzburg D."/>
            <person name="Zhao K."/>
            <person name="Won S.Y."/>
            <person name="Oh T.-J."/>
            <person name="Yu Y."/>
            <person name="Kim N.-H."/>
            <person name="Lee O.R."/>
            <person name="Lee T.-H."/>
            <person name="Bashyal P."/>
            <person name="Kim T.-S."/>
            <person name="Lee W.-H."/>
            <person name="Kawkins C."/>
            <person name="Kim C.-K."/>
            <person name="Kim J.S."/>
            <person name="Ahn B.O."/>
            <person name="Rhee S.Y."/>
            <person name="Sohng J.K."/>
        </authorList>
    </citation>
    <scope>NUCLEOTIDE SEQUENCE</scope>
    <source>
        <tissue evidence="1">Leaf</tissue>
    </source>
</reference>
<sequence length="226" mass="25946">MGHGKLLTNSHKKAMNISIDGLWPRCASTGETILHVLHDCHGSHSLWTRLVSPSSWRVFFSLNLVDWIHWNHTYHANGTLGLDWKILFSTSCWFIWKRRNKLVFENTPTFVDDIYFSILNFARAVERSREELRISAHIQQRIMRFVGWQPPRTGGVKCNVDGSVRGVHQSMTCGGVIKDEAVAANELDLDSSTAIALLTSVVDDSHPCFSLIYRIKQFLELPWWLR</sequence>
<proteinExistence type="predicted"/>
<gene>
    <name evidence="1" type="ORF">G2W53_001307</name>
</gene>
<evidence type="ECO:0000313" key="1">
    <source>
        <dbReference type="EMBL" id="KAF7844402.1"/>
    </source>
</evidence>
<keyword evidence="2" id="KW-1185">Reference proteome</keyword>
<dbReference type="Proteomes" id="UP000634136">
    <property type="component" value="Unassembled WGS sequence"/>
</dbReference>
<evidence type="ECO:0000313" key="2">
    <source>
        <dbReference type="Proteomes" id="UP000634136"/>
    </source>
</evidence>
<name>A0A834XHM6_9FABA</name>
<protein>
    <submittedName>
        <fullName evidence="1">Ribonuclease H</fullName>
    </submittedName>
</protein>
<organism evidence="1 2">
    <name type="scientific">Senna tora</name>
    <dbReference type="NCBI Taxonomy" id="362788"/>
    <lineage>
        <taxon>Eukaryota</taxon>
        <taxon>Viridiplantae</taxon>
        <taxon>Streptophyta</taxon>
        <taxon>Embryophyta</taxon>
        <taxon>Tracheophyta</taxon>
        <taxon>Spermatophyta</taxon>
        <taxon>Magnoliopsida</taxon>
        <taxon>eudicotyledons</taxon>
        <taxon>Gunneridae</taxon>
        <taxon>Pentapetalae</taxon>
        <taxon>rosids</taxon>
        <taxon>fabids</taxon>
        <taxon>Fabales</taxon>
        <taxon>Fabaceae</taxon>
        <taxon>Caesalpinioideae</taxon>
        <taxon>Cassia clade</taxon>
        <taxon>Senna</taxon>
    </lineage>
</organism>
<dbReference type="EMBL" id="JAAIUW010000001">
    <property type="protein sequence ID" value="KAF7844402.1"/>
    <property type="molecule type" value="Genomic_DNA"/>
</dbReference>
<accession>A0A834XHM6</accession>
<dbReference type="OrthoDB" id="1436613at2759"/>